<organism evidence="1 2">
    <name type="scientific">Runella defluvii</name>
    <dbReference type="NCBI Taxonomy" id="370973"/>
    <lineage>
        <taxon>Bacteria</taxon>
        <taxon>Pseudomonadati</taxon>
        <taxon>Bacteroidota</taxon>
        <taxon>Cytophagia</taxon>
        <taxon>Cytophagales</taxon>
        <taxon>Spirosomataceae</taxon>
        <taxon>Runella</taxon>
    </lineage>
</organism>
<comment type="caution">
    <text evidence="1">The sequence shown here is derived from an EMBL/GenBank/DDBJ whole genome shotgun (WGS) entry which is preliminary data.</text>
</comment>
<reference evidence="1 2" key="1">
    <citation type="submission" date="2020-08" db="EMBL/GenBank/DDBJ databases">
        <title>Genomic Encyclopedia of Type Strains, Phase IV (KMG-IV): sequencing the most valuable type-strain genomes for metagenomic binning, comparative biology and taxonomic classification.</title>
        <authorList>
            <person name="Goeker M."/>
        </authorList>
    </citation>
    <scope>NUCLEOTIDE SEQUENCE [LARGE SCALE GENOMIC DNA]</scope>
    <source>
        <strain evidence="1 2">DSM 17976</strain>
    </source>
</reference>
<protein>
    <submittedName>
        <fullName evidence="1">Uncharacterized protein</fullName>
    </submittedName>
</protein>
<dbReference type="RefSeq" id="WP_262889972.1">
    <property type="nucleotide sequence ID" value="NZ_JACIBY010000037.1"/>
</dbReference>
<sequence length="43" mass="4904">MKQEKPLVAKNKASFLIDYWHSSTETALTAVDLTLPRSRVDEI</sequence>
<accession>A0A7W5ZTE0</accession>
<keyword evidence="2" id="KW-1185">Reference proteome</keyword>
<gene>
    <name evidence="1" type="ORF">FHS57_006426</name>
</gene>
<dbReference type="Proteomes" id="UP000541352">
    <property type="component" value="Unassembled WGS sequence"/>
</dbReference>
<name>A0A7W5ZTE0_9BACT</name>
<proteinExistence type="predicted"/>
<evidence type="ECO:0000313" key="1">
    <source>
        <dbReference type="EMBL" id="MBB3842395.1"/>
    </source>
</evidence>
<dbReference type="EMBL" id="JACIBY010000037">
    <property type="protein sequence ID" value="MBB3842395.1"/>
    <property type="molecule type" value="Genomic_DNA"/>
</dbReference>
<dbReference type="AlphaFoldDB" id="A0A7W5ZTE0"/>
<evidence type="ECO:0000313" key="2">
    <source>
        <dbReference type="Proteomes" id="UP000541352"/>
    </source>
</evidence>